<dbReference type="AlphaFoldDB" id="A0A6P8ZY43"/>
<evidence type="ECO:0000313" key="2">
    <source>
        <dbReference type="RefSeq" id="XP_034250323.1"/>
    </source>
</evidence>
<gene>
    <name evidence="2" type="primary">LOC117650829</name>
</gene>
<dbReference type="KEGG" id="tpal:117650829"/>
<sequence length="129" mass="15080">MIWVSSLMKCRVRLNHWYQQDGAPPHWALVVRNHLNSVYQNRWIGRGGPVAWPPRSPDLTPLDFVLWGHVKGRVYETRLGTVEELRDRIENAFRGITPGMLRRVHLNTIERANQCIGQNGQTVQHLFYK</sequence>
<dbReference type="OrthoDB" id="6764275at2759"/>
<keyword evidence="1" id="KW-1185">Reference proteome</keyword>
<protein>
    <submittedName>
        <fullName evidence="2">Uncharacterized protein LOC117650829</fullName>
    </submittedName>
</protein>
<dbReference type="InParanoid" id="A0A6P8ZY43"/>
<dbReference type="Gene3D" id="3.30.420.10">
    <property type="entry name" value="Ribonuclease H-like superfamily/Ribonuclease H"/>
    <property type="match status" value="1"/>
</dbReference>
<proteinExistence type="predicted"/>
<dbReference type="Proteomes" id="UP000515158">
    <property type="component" value="Unplaced"/>
</dbReference>
<accession>A0A6P8ZY43</accession>
<organism evidence="2">
    <name type="scientific">Thrips palmi</name>
    <name type="common">Melon thrips</name>
    <dbReference type="NCBI Taxonomy" id="161013"/>
    <lineage>
        <taxon>Eukaryota</taxon>
        <taxon>Metazoa</taxon>
        <taxon>Ecdysozoa</taxon>
        <taxon>Arthropoda</taxon>
        <taxon>Hexapoda</taxon>
        <taxon>Insecta</taxon>
        <taxon>Pterygota</taxon>
        <taxon>Neoptera</taxon>
        <taxon>Paraneoptera</taxon>
        <taxon>Thysanoptera</taxon>
        <taxon>Terebrantia</taxon>
        <taxon>Thripoidea</taxon>
        <taxon>Thripidae</taxon>
        <taxon>Thrips</taxon>
    </lineage>
</organism>
<dbReference type="GO" id="GO:0003676">
    <property type="term" value="F:nucleic acid binding"/>
    <property type="evidence" value="ECO:0007669"/>
    <property type="project" value="InterPro"/>
</dbReference>
<reference evidence="2" key="1">
    <citation type="submission" date="2025-08" db="UniProtKB">
        <authorList>
            <consortium name="RefSeq"/>
        </authorList>
    </citation>
    <scope>IDENTIFICATION</scope>
    <source>
        <tissue evidence="2">Total insect</tissue>
    </source>
</reference>
<dbReference type="InterPro" id="IPR036397">
    <property type="entry name" value="RNaseH_sf"/>
</dbReference>
<dbReference type="PANTHER" id="PTHR47326">
    <property type="entry name" value="TRANSPOSABLE ELEMENT TC3 TRANSPOSASE-LIKE PROTEIN"/>
    <property type="match status" value="1"/>
</dbReference>
<name>A0A6P8ZY43_THRPL</name>
<dbReference type="RefSeq" id="XP_034250323.1">
    <property type="nucleotide sequence ID" value="XM_034394432.1"/>
</dbReference>
<dbReference type="GeneID" id="117650829"/>
<evidence type="ECO:0000313" key="1">
    <source>
        <dbReference type="Proteomes" id="UP000515158"/>
    </source>
</evidence>
<dbReference type="PANTHER" id="PTHR47326:SF1">
    <property type="entry name" value="HTH PSQ-TYPE DOMAIN-CONTAINING PROTEIN"/>
    <property type="match status" value="1"/>
</dbReference>